<proteinExistence type="predicted"/>
<sequence>MSDSHSLPLRNRAARLASAVFLLSIILLNGVAHLSTAAAQSVDRWRSEWPNTDFAIHSIEYREILSGGPPKDGIPSIDNPKFVPVAAVGNLAPTEPVVGLVIAGEARAYPLRILTWHEIVNDVIGGKPVTVTYCPLCNSAIVFDRTLEGEVLEFGTTGKLRNSDLVMYDRTTESWWQQFLGEAIVGEMTGKKLTMLPSRLESWERFAARHPEGSVLVPNNENLRSYGQNPYDGYDSSTVPFLYRGEMPDGIEPMARVVAVGKKAWSMKLLRESGKIESDDLVLTWEAGQNSALDTRVIAKGRDVGNVIVQRRENDVLRDVPYDVTFAFVFHAFHPDGDLRIE</sequence>
<dbReference type="OrthoDB" id="9806357at2"/>
<protein>
    <submittedName>
        <fullName evidence="1">DUF3179 domain-containing protein</fullName>
    </submittedName>
</protein>
<dbReference type="Proteomes" id="UP000315252">
    <property type="component" value="Unassembled WGS sequence"/>
</dbReference>
<evidence type="ECO:0000313" key="1">
    <source>
        <dbReference type="EMBL" id="TQV78356.1"/>
    </source>
</evidence>
<dbReference type="Pfam" id="PF11376">
    <property type="entry name" value="DUF3179"/>
    <property type="match status" value="1"/>
</dbReference>
<reference evidence="1 2" key="1">
    <citation type="submission" date="2019-06" db="EMBL/GenBank/DDBJ databases">
        <title>Whole genome sequence for Rhodospirillaceae sp. R148.</title>
        <authorList>
            <person name="Wang G."/>
        </authorList>
    </citation>
    <scope>NUCLEOTIDE SEQUENCE [LARGE SCALE GENOMIC DNA]</scope>
    <source>
        <strain evidence="1 2">R148</strain>
    </source>
</reference>
<dbReference type="AlphaFoldDB" id="A0A545TME3"/>
<gene>
    <name evidence="1" type="ORF">FKG95_17465</name>
</gene>
<name>A0A545TME3_9PROT</name>
<evidence type="ECO:0000313" key="2">
    <source>
        <dbReference type="Proteomes" id="UP000315252"/>
    </source>
</evidence>
<comment type="caution">
    <text evidence="1">The sequence shown here is derived from an EMBL/GenBank/DDBJ whole genome shotgun (WGS) entry which is preliminary data.</text>
</comment>
<organism evidence="1 2">
    <name type="scientific">Denitrobaculum tricleocarpae</name>
    <dbReference type="NCBI Taxonomy" id="2591009"/>
    <lineage>
        <taxon>Bacteria</taxon>
        <taxon>Pseudomonadati</taxon>
        <taxon>Pseudomonadota</taxon>
        <taxon>Alphaproteobacteria</taxon>
        <taxon>Rhodospirillales</taxon>
        <taxon>Rhodospirillaceae</taxon>
        <taxon>Denitrobaculum</taxon>
    </lineage>
</organism>
<dbReference type="InterPro" id="IPR021516">
    <property type="entry name" value="DUF3179"/>
</dbReference>
<dbReference type="RefSeq" id="WP_142897690.1">
    <property type="nucleotide sequence ID" value="NZ_ML660057.1"/>
</dbReference>
<accession>A0A545TME3</accession>
<dbReference type="EMBL" id="VHSH01000006">
    <property type="protein sequence ID" value="TQV78356.1"/>
    <property type="molecule type" value="Genomic_DNA"/>
</dbReference>
<keyword evidence="2" id="KW-1185">Reference proteome</keyword>